<dbReference type="OrthoDB" id="6250996at2759"/>
<evidence type="ECO:0000256" key="2">
    <source>
        <dbReference type="SAM" id="MobiDB-lite"/>
    </source>
</evidence>
<dbReference type="OMA" id="DWVAREH"/>
<comment type="similarity">
    <text evidence="1">Belongs to the LIX1 family.</text>
</comment>
<dbReference type="Gene3D" id="3.30.160.20">
    <property type="match status" value="1"/>
</dbReference>
<dbReference type="GO" id="GO:0097352">
    <property type="term" value="P:autophagosome maturation"/>
    <property type="evidence" value="ECO:0007669"/>
    <property type="project" value="TreeGrafter"/>
</dbReference>
<evidence type="ECO:0000256" key="1">
    <source>
        <dbReference type="ARBA" id="ARBA00007468"/>
    </source>
</evidence>
<dbReference type="Proteomes" id="UP000198287">
    <property type="component" value="Unassembled WGS sequence"/>
</dbReference>
<dbReference type="STRING" id="158441.A0A226DY39"/>
<comment type="caution">
    <text evidence="3">The sequence shown here is derived from an EMBL/GenBank/DDBJ whole genome shotgun (WGS) entry which is preliminary data.</text>
</comment>
<feature type="compositionally biased region" description="Low complexity" evidence="2">
    <location>
        <begin position="22"/>
        <end position="33"/>
    </location>
</feature>
<evidence type="ECO:0000313" key="4">
    <source>
        <dbReference type="Proteomes" id="UP000198287"/>
    </source>
</evidence>
<proteinExistence type="inferred from homology"/>
<gene>
    <name evidence="3" type="ORF">Fcan01_15065</name>
</gene>
<dbReference type="InterPro" id="IPR051436">
    <property type="entry name" value="Autophagy-related_EPG5"/>
</dbReference>
<organism evidence="3 4">
    <name type="scientific">Folsomia candida</name>
    <name type="common">Springtail</name>
    <dbReference type="NCBI Taxonomy" id="158441"/>
    <lineage>
        <taxon>Eukaryota</taxon>
        <taxon>Metazoa</taxon>
        <taxon>Ecdysozoa</taxon>
        <taxon>Arthropoda</taxon>
        <taxon>Hexapoda</taxon>
        <taxon>Collembola</taxon>
        <taxon>Entomobryomorpha</taxon>
        <taxon>Isotomoidea</taxon>
        <taxon>Isotomidae</taxon>
        <taxon>Proisotominae</taxon>
        <taxon>Folsomia</taxon>
    </lineage>
</organism>
<dbReference type="GO" id="GO:0005737">
    <property type="term" value="C:cytoplasm"/>
    <property type="evidence" value="ECO:0007669"/>
    <property type="project" value="TreeGrafter"/>
</dbReference>
<keyword evidence="4" id="KW-1185">Reference proteome</keyword>
<dbReference type="CDD" id="cd00048">
    <property type="entry name" value="DSRM_SF"/>
    <property type="match status" value="1"/>
</dbReference>
<dbReference type="EMBL" id="LNIX01000009">
    <property type="protein sequence ID" value="OXA50385.1"/>
    <property type="molecule type" value="Genomic_DNA"/>
</dbReference>
<accession>A0A226DY39</accession>
<evidence type="ECO:0000313" key="3">
    <source>
        <dbReference type="EMBL" id="OXA50385.1"/>
    </source>
</evidence>
<dbReference type="PANTHER" id="PTHR31139">
    <property type="entry name" value="ECTOPIC P GRANULES PROTEIN 5 HOMOLOG"/>
    <property type="match status" value="1"/>
</dbReference>
<feature type="compositionally biased region" description="Polar residues" evidence="2">
    <location>
        <begin position="1"/>
        <end position="10"/>
    </location>
</feature>
<dbReference type="PANTHER" id="PTHR31139:SF6">
    <property type="entry name" value="PROTEIN LIMB EXPRESSION 1 HOMOLOG"/>
    <property type="match status" value="1"/>
</dbReference>
<dbReference type="AlphaFoldDB" id="A0A226DY39"/>
<protein>
    <submittedName>
        <fullName evidence="3">LIX1-like protein</fullName>
    </submittedName>
</protein>
<feature type="compositionally biased region" description="Basic residues" evidence="2">
    <location>
        <begin position="34"/>
        <end position="51"/>
    </location>
</feature>
<dbReference type="InterPro" id="IPR029270">
    <property type="entry name" value="LIX1"/>
</dbReference>
<reference evidence="3 4" key="1">
    <citation type="submission" date="2015-12" db="EMBL/GenBank/DDBJ databases">
        <title>The genome of Folsomia candida.</title>
        <authorList>
            <person name="Faddeeva A."/>
            <person name="Derks M.F."/>
            <person name="Anvar Y."/>
            <person name="Smit S."/>
            <person name="Van Straalen N."/>
            <person name="Roelofs D."/>
        </authorList>
    </citation>
    <scope>NUCLEOTIDE SEQUENCE [LARGE SCALE GENOMIC DNA]</scope>
    <source>
        <strain evidence="3 4">VU population</strain>
        <tissue evidence="3">Whole body</tissue>
    </source>
</reference>
<dbReference type="Pfam" id="PF14954">
    <property type="entry name" value="LIX1"/>
    <property type="match status" value="1"/>
</dbReference>
<name>A0A226DY39_FOLCA</name>
<feature type="compositionally biased region" description="Low complexity" evidence="2">
    <location>
        <begin position="52"/>
        <end position="64"/>
    </location>
</feature>
<sequence>MMGRSSTPESSMALGGSKEHLSSGSGVHNNLNHNHNHSHHKYHSHQVKHKQQSQQPSPGCSSGSVVGGGGGGHSNNAFVQGLQFLPPAYNNRVNVVEALQEFWTNKLVKDGQEPSTEACVIYESVPSQNPPYTCYVTLPGGSCFGTFQKCMTKADARRSACKLALMNSLYNEHHPARCITDSFISQAIQDAKQSSGGGEDEGIAAFRLMLETSKGKSMLHFQEMMTVFQLLHWNGSLRAMRERNCSRQEVIEHYSSRKIDDTMRRQMSLDWVAREQLQPGTTLLELSEAERELDECRSMGRELRFLKEKRDILLLAQNQLHSGA</sequence>
<feature type="region of interest" description="Disordered" evidence="2">
    <location>
        <begin position="1"/>
        <end position="67"/>
    </location>
</feature>